<protein>
    <submittedName>
        <fullName evidence="1">Uncharacterized protein</fullName>
    </submittedName>
</protein>
<reference evidence="1 2" key="1">
    <citation type="journal article" date="2019" name="Nat. Med.">
        <title>A library of human gut bacterial isolates paired with longitudinal multiomics data enables mechanistic microbiome research.</title>
        <authorList>
            <person name="Poyet M."/>
            <person name="Groussin M."/>
            <person name="Gibbons S.M."/>
            <person name="Avila-Pacheco J."/>
            <person name="Jiang X."/>
            <person name="Kearney S.M."/>
            <person name="Perrotta A.R."/>
            <person name="Berdy B."/>
            <person name="Zhao S."/>
            <person name="Lieberman T.D."/>
            <person name="Swanson P.K."/>
            <person name="Smith M."/>
            <person name="Roesemann S."/>
            <person name="Alexander J.E."/>
            <person name="Rich S.A."/>
            <person name="Livny J."/>
            <person name="Vlamakis H."/>
            <person name="Clish C."/>
            <person name="Bullock K."/>
            <person name="Deik A."/>
            <person name="Scott J."/>
            <person name="Pierce K.A."/>
            <person name="Xavier R.J."/>
            <person name="Alm E.J."/>
        </authorList>
    </citation>
    <scope>NUCLEOTIDE SEQUENCE [LARGE SCALE GENOMIC DNA]</scope>
    <source>
        <strain evidence="1 2">BIOML-A1</strain>
    </source>
</reference>
<accession>A0A5C6HGZ7</accession>
<gene>
    <name evidence="1" type="ORF">F2Z25_17770</name>
</gene>
<dbReference type="Proteomes" id="UP000429838">
    <property type="component" value="Unassembled WGS sequence"/>
</dbReference>
<proteinExistence type="predicted"/>
<evidence type="ECO:0000313" key="2">
    <source>
        <dbReference type="Proteomes" id="UP000429838"/>
    </source>
</evidence>
<sequence length="80" mass="9428">MRFIKKKIRILHFIKSYSYLCRITSAKDLIDVNYLLALKAPKCTFYAADIVLKELNQLTTHKRPPFCTTYFILIDVQCLI</sequence>
<evidence type="ECO:0000313" key="1">
    <source>
        <dbReference type="EMBL" id="KAA5205727.1"/>
    </source>
</evidence>
<dbReference type="EMBL" id="VWAQ01000016">
    <property type="protein sequence ID" value="KAA5205727.1"/>
    <property type="molecule type" value="Genomic_DNA"/>
</dbReference>
<organism evidence="1 2">
    <name type="scientific">Bacteroides fragilis</name>
    <dbReference type="NCBI Taxonomy" id="817"/>
    <lineage>
        <taxon>Bacteria</taxon>
        <taxon>Pseudomonadati</taxon>
        <taxon>Bacteroidota</taxon>
        <taxon>Bacteroidia</taxon>
        <taxon>Bacteroidales</taxon>
        <taxon>Bacteroidaceae</taxon>
        <taxon>Bacteroides</taxon>
    </lineage>
</organism>
<dbReference type="AlphaFoldDB" id="A0A5C6HGZ7"/>
<name>A0A5C6HGZ7_BACFG</name>
<comment type="caution">
    <text evidence="1">The sequence shown here is derived from an EMBL/GenBank/DDBJ whole genome shotgun (WGS) entry which is preliminary data.</text>
</comment>